<name>A0A7W5FD51_9ACTN</name>
<protein>
    <submittedName>
        <fullName evidence="1">Uncharacterized protein</fullName>
    </submittedName>
</protein>
<evidence type="ECO:0000313" key="2">
    <source>
        <dbReference type="Proteomes" id="UP000590749"/>
    </source>
</evidence>
<gene>
    <name evidence="1" type="ORF">FHR83_001737</name>
</gene>
<dbReference type="AlphaFoldDB" id="A0A7W5FD51"/>
<evidence type="ECO:0000313" key="1">
    <source>
        <dbReference type="EMBL" id="MBB3094088.1"/>
    </source>
</evidence>
<proteinExistence type="predicted"/>
<comment type="caution">
    <text evidence="1">The sequence shown here is derived from an EMBL/GenBank/DDBJ whole genome shotgun (WGS) entry which is preliminary data.</text>
</comment>
<accession>A0A7W5FD51</accession>
<organism evidence="1 2">
    <name type="scientific">Actinoplanes campanulatus</name>
    <dbReference type="NCBI Taxonomy" id="113559"/>
    <lineage>
        <taxon>Bacteria</taxon>
        <taxon>Bacillati</taxon>
        <taxon>Actinomycetota</taxon>
        <taxon>Actinomycetes</taxon>
        <taxon>Micromonosporales</taxon>
        <taxon>Micromonosporaceae</taxon>
        <taxon>Actinoplanes</taxon>
    </lineage>
</organism>
<dbReference type="Proteomes" id="UP000590749">
    <property type="component" value="Unassembled WGS sequence"/>
</dbReference>
<dbReference type="EMBL" id="JACHXF010000002">
    <property type="protein sequence ID" value="MBB3094088.1"/>
    <property type="molecule type" value="Genomic_DNA"/>
</dbReference>
<reference evidence="1 2" key="1">
    <citation type="submission" date="2020-08" db="EMBL/GenBank/DDBJ databases">
        <title>Genomic Encyclopedia of Type Strains, Phase III (KMG-III): the genomes of soil and plant-associated and newly described type strains.</title>
        <authorList>
            <person name="Whitman W."/>
        </authorList>
    </citation>
    <scope>NUCLEOTIDE SEQUENCE [LARGE SCALE GENOMIC DNA]</scope>
    <source>
        <strain evidence="1 2">CECT 3287</strain>
    </source>
</reference>
<keyword evidence="2" id="KW-1185">Reference proteome</keyword>
<sequence>MIPNDDDANQDRASQAGWAALQQAKEVIRFADVKAAAA</sequence>